<feature type="non-terminal residue" evidence="1">
    <location>
        <position position="1"/>
    </location>
</feature>
<dbReference type="AlphaFoldDB" id="X1EJC7"/>
<name>X1EJC7_9ZZZZ</name>
<evidence type="ECO:0000313" key="1">
    <source>
        <dbReference type="EMBL" id="GAH32702.1"/>
    </source>
</evidence>
<proteinExistence type="predicted"/>
<reference evidence="1" key="1">
    <citation type="journal article" date="2014" name="Front. Microbiol.">
        <title>High frequency of phylogenetically diverse reductive dehalogenase-homologous genes in deep subseafloor sedimentary metagenomes.</title>
        <authorList>
            <person name="Kawai M."/>
            <person name="Futagami T."/>
            <person name="Toyoda A."/>
            <person name="Takaki Y."/>
            <person name="Nishi S."/>
            <person name="Hori S."/>
            <person name="Arai W."/>
            <person name="Tsubouchi T."/>
            <person name="Morono Y."/>
            <person name="Uchiyama I."/>
            <person name="Ito T."/>
            <person name="Fujiyama A."/>
            <person name="Inagaki F."/>
            <person name="Takami H."/>
        </authorList>
    </citation>
    <scope>NUCLEOTIDE SEQUENCE</scope>
    <source>
        <strain evidence="1">Expedition CK06-06</strain>
    </source>
</reference>
<protein>
    <submittedName>
        <fullName evidence="1">Uncharacterized protein</fullName>
    </submittedName>
</protein>
<sequence>KEVKYIHYQDSPQNYGNSLMQEAIDPHPQFLQHGSP</sequence>
<organism evidence="1">
    <name type="scientific">marine sediment metagenome</name>
    <dbReference type="NCBI Taxonomy" id="412755"/>
    <lineage>
        <taxon>unclassified sequences</taxon>
        <taxon>metagenomes</taxon>
        <taxon>ecological metagenomes</taxon>
    </lineage>
</organism>
<comment type="caution">
    <text evidence="1">The sequence shown here is derived from an EMBL/GenBank/DDBJ whole genome shotgun (WGS) entry which is preliminary data.</text>
</comment>
<accession>X1EJC7</accession>
<gene>
    <name evidence="1" type="ORF">S03H2_21911</name>
</gene>
<dbReference type="EMBL" id="BARU01011724">
    <property type="protein sequence ID" value="GAH32702.1"/>
    <property type="molecule type" value="Genomic_DNA"/>
</dbReference>